<evidence type="ECO:0000313" key="9">
    <source>
        <dbReference type="Proteomes" id="UP000182840"/>
    </source>
</evidence>
<evidence type="ECO:0000313" key="8">
    <source>
        <dbReference type="EMBL" id="APH74602.1"/>
    </source>
</evidence>
<organism evidence="8 9">
    <name type="scientific">Aquibium oceanicum</name>
    <dbReference type="NCBI Taxonomy" id="1670800"/>
    <lineage>
        <taxon>Bacteria</taxon>
        <taxon>Pseudomonadati</taxon>
        <taxon>Pseudomonadota</taxon>
        <taxon>Alphaproteobacteria</taxon>
        <taxon>Hyphomicrobiales</taxon>
        <taxon>Phyllobacteriaceae</taxon>
        <taxon>Aquibium</taxon>
    </lineage>
</organism>
<dbReference type="HAMAP" id="MF_02071">
    <property type="entry name" value="RlpA"/>
    <property type="match status" value="1"/>
</dbReference>
<dbReference type="EC" id="4.2.2.-" evidence="4"/>
<dbReference type="STRING" id="1670800.BSQ44_13890"/>
<dbReference type="GO" id="GO:0009279">
    <property type="term" value="C:cell outer membrane"/>
    <property type="evidence" value="ECO:0007669"/>
    <property type="project" value="TreeGrafter"/>
</dbReference>
<dbReference type="PANTHER" id="PTHR34183:SF1">
    <property type="entry name" value="ENDOLYTIC PEPTIDOGLYCAN TRANSGLYCOSYLASE RLPA"/>
    <property type="match status" value="1"/>
</dbReference>
<dbReference type="EMBL" id="CP018171">
    <property type="protein sequence ID" value="APH74602.1"/>
    <property type="molecule type" value="Genomic_DNA"/>
</dbReference>
<dbReference type="InterPro" id="IPR034718">
    <property type="entry name" value="RlpA"/>
</dbReference>
<dbReference type="GO" id="GO:0005886">
    <property type="term" value="C:plasma membrane"/>
    <property type="evidence" value="ECO:0007669"/>
    <property type="project" value="UniProtKB-SubCell"/>
</dbReference>
<comment type="function">
    <text evidence="4">Lytic transglycosylase with a strong preference for naked glycan strands that lack stem peptides.</text>
</comment>
<gene>
    <name evidence="4" type="primary">rlpA</name>
    <name evidence="8" type="ORF">BSQ44_13890</name>
</gene>
<evidence type="ECO:0000256" key="5">
    <source>
        <dbReference type="RuleBase" id="RU003495"/>
    </source>
</evidence>
<name>A0A1L3SZ51_9HYPH</name>
<dbReference type="FunFam" id="2.40.40.10:FF:000003">
    <property type="entry name" value="Endolytic peptidoglycan transglycosylase RlpA"/>
    <property type="match status" value="1"/>
</dbReference>
<proteinExistence type="inferred from homology"/>
<dbReference type="KEGG" id="meso:BSQ44_13890"/>
<evidence type="ECO:0000256" key="3">
    <source>
        <dbReference type="ARBA" id="ARBA00023316"/>
    </source>
</evidence>
<evidence type="ECO:0000256" key="1">
    <source>
        <dbReference type="ARBA" id="ARBA00022729"/>
    </source>
</evidence>
<dbReference type="GO" id="GO:0000270">
    <property type="term" value="P:peptidoglycan metabolic process"/>
    <property type="evidence" value="ECO:0007669"/>
    <property type="project" value="UniProtKB-UniRule"/>
</dbReference>
<keyword evidence="1 6" id="KW-0732">Signal</keyword>
<dbReference type="GO" id="GO:0071555">
    <property type="term" value="P:cell wall organization"/>
    <property type="evidence" value="ECO:0007669"/>
    <property type="project" value="UniProtKB-KW"/>
</dbReference>
<dbReference type="SUPFAM" id="SSF50685">
    <property type="entry name" value="Barwin-like endoglucanases"/>
    <property type="match status" value="1"/>
</dbReference>
<dbReference type="Gene3D" id="2.40.40.10">
    <property type="entry name" value="RlpA-like domain"/>
    <property type="match status" value="1"/>
</dbReference>
<dbReference type="PANTHER" id="PTHR34183">
    <property type="entry name" value="ENDOLYTIC PEPTIDOGLYCAN TRANSGLYCOSYLASE RLPA"/>
    <property type="match status" value="1"/>
</dbReference>
<dbReference type="AlphaFoldDB" id="A0A1L3SZ51"/>
<protein>
    <recommendedName>
        <fullName evidence="4">Endolytic peptidoglycan transglycosylase RlpA</fullName>
        <ecNumber evidence="4">4.2.2.-</ecNumber>
    </recommendedName>
</protein>
<evidence type="ECO:0000259" key="7">
    <source>
        <dbReference type="Pfam" id="PF03330"/>
    </source>
</evidence>
<accession>A0A1L3SZ51</accession>
<dbReference type="InterPro" id="IPR012997">
    <property type="entry name" value="RplA"/>
</dbReference>
<feature type="domain" description="RlpA-like protein double-psi beta-barrel" evidence="7">
    <location>
        <begin position="96"/>
        <end position="184"/>
    </location>
</feature>
<sequence length="414" mass="43760">MQRRTTRRVLRATSLTCVAMAGVVLTSCASQPTPKAKLAKSKEYFAESEYGVKASPRVTSTKALLPRGGGRDQIGKPYKVKGKWYKPKEDPDYVKVGRASWYGDAFHGRLTANGEIYDMTHLTAAHPTMPLPSYARVTNTKNGNSVIVRVNDRGPFANDRIIDLSKRAADLLDYTHSGIAQVKVEYVGRAPLHGQDDRFLMASYRPGGADPVPGGEIATGVMIAMNGPTPTAPLPTTSVAFAGSLGTPPAQTTLAQPALATANPLLPAVDAADPSLPSVGPAVPERPAYAGDLPVRMASLSYAEERVSRANEPFGAFATGMTPAQIVASWERGQGGAVAAGGEYLAIGTYADRAEADAIAGVLSEFGRPEIVAEPSDGAVWYTVNLHADSREPLDRMLSLAWASGAADAIPVRD</sequence>
<keyword evidence="4" id="KW-0564">Palmitate</keyword>
<evidence type="ECO:0000256" key="2">
    <source>
        <dbReference type="ARBA" id="ARBA00023239"/>
    </source>
</evidence>
<keyword evidence="3 4" id="KW-0961">Cell wall biogenesis/degradation</keyword>
<comment type="subcellular location">
    <subcellularLocation>
        <location evidence="4">Cell membrane</location>
        <topology evidence="4">Lipid-anchor</topology>
    </subcellularLocation>
</comment>
<dbReference type="InterPro" id="IPR009009">
    <property type="entry name" value="RlpA-like_DPBB"/>
</dbReference>
<evidence type="ECO:0000256" key="6">
    <source>
        <dbReference type="SAM" id="SignalP"/>
    </source>
</evidence>
<dbReference type="GO" id="GO:0008932">
    <property type="term" value="F:lytic endotransglycosylase activity"/>
    <property type="evidence" value="ECO:0007669"/>
    <property type="project" value="UniProtKB-UniRule"/>
</dbReference>
<dbReference type="NCBIfam" id="TIGR00413">
    <property type="entry name" value="rlpA"/>
    <property type="match status" value="1"/>
</dbReference>
<dbReference type="PROSITE" id="PS51257">
    <property type="entry name" value="PROKAR_LIPOPROTEIN"/>
    <property type="match status" value="1"/>
</dbReference>
<keyword evidence="4" id="KW-1003">Cell membrane</keyword>
<dbReference type="Pfam" id="PF03330">
    <property type="entry name" value="DPBB_1"/>
    <property type="match status" value="1"/>
</dbReference>
<dbReference type="OrthoDB" id="9779128at2"/>
<dbReference type="CDD" id="cd22268">
    <property type="entry name" value="DPBB_RlpA-like"/>
    <property type="match status" value="1"/>
</dbReference>
<comment type="similarity">
    <text evidence="4 5">Belongs to the RlpA family.</text>
</comment>
<evidence type="ECO:0000256" key="4">
    <source>
        <dbReference type="HAMAP-Rule" id="MF_02071"/>
    </source>
</evidence>
<keyword evidence="4" id="KW-0472">Membrane</keyword>
<keyword evidence="2 4" id="KW-0456">Lyase</keyword>
<dbReference type="InterPro" id="IPR036908">
    <property type="entry name" value="RlpA-like_sf"/>
</dbReference>
<dbReference type="Proteomes" id="UP000182840">
    <property type="component" value="Chromosome"/>
</dbReference>
<dbReference type="RefSeq" id="WP_072608060.1">
    <property type="nucleotide sequence ID" value="NZ_CP018171.1"/>
</dbReference>
<keyword evidence="9" id="KW-1185">Reference proteome</keyword>
<reference evidence="9" key="1">
    <citation type="submission" date="2016-11" db="EMBL/GenBank/DDBJ databases">
        <title>Mesorhizobium oceanicum sp. nov., isolated from deep seawater in South China Sea.</title>
        <authorList>
            <person name="Fu G.-Y."/>
        </authorList>
    </citation>
    <scope>NUCLEOTIDE SEQUENCE [LARGE SCALE GENOMIC DNA]</scope>
    <source>
        <strain evidence="9">B7</strain>
    </source>
</reference>
<keyword evidence="4" id="KW-0449">Lipoprotein</keyword>
<feature type="chain" id="PRO_5013404807" description="Endolytic peptidoglycan transglycosylase RlpA" evidence="6">
    <location>
        <begin position="22"/>
        <end position="414"/>
    </location>
</feature>
<feature type="signal peptide" evidence="6">
    <location>
        <begin position="1"/>
        <end position="21"/>
    </location>
</feature>